<gene>
    <name evidence="1" type="ordered locus">XC_4008</name>
</gene>
<name>A0A0H2XDP6_XANC8</name>
<dbReference type="HOGENOM" id="CLU_1170289_0_0_6"/>
<reference evidence="1 2" key="1">
    <citation type="journal article" date="2005" name="Genome Res.">
        <title>Comparative and functional genomic analyses of the pathogenicity of phytopathogen Xanthomonas campestris pv. campestris.</title>
        <authorList>
            <person name="Qian W."/>
            <person name="Jia Y."/>
            <person name="Ren S.X."/>
            <person name="He Y.Q."/>
            <person name="Feng J.X."/>
            <person name="Lu L.F."/>
            <person name="Sun Q."/>
            <person name="Ying G."/>
            <person name="Tang D.J."/>
            <person name="Tang H."/>
            <person name="Wu W."/>
            <person name="Hao P."/>
            <person name="Wang L."/>
            <person name="Jiang B.L."/>
            <person name="Zeng S."/>
            <person name="Gu W.Y."/>
            <person name="Lu G."/>
            <person name="Rong L."/>
            <person name="Tian Y."/>
            <person name="Yao Z."/>
            <person name="Fu G."/>
            <person name="Chen B."/>
            <person name="Fang R."/>
            <person name="Qiang B."/>
            <person name="Chen Z."/>
            <person name="Zhao G.P."/>
            <person name="Tang J.L."/>
            <person name="He C."/>
        </authorList>
    </citation>
    <scope>NUCLEOTIDE SEQUENCE [LARGE SCALE GENOMIC DNA]</scope>
    <source>
        <strain evidence="1 2">8004</strain>
    </source>
</reference>
<dbReference type="EMBL" id="CP000050">
    <property type="protein sequence ID" value="AAY51047.1"/>
    <property type="molecule type" value="Genomic_DNA"/>
</dbReference>
<dbReference type="KEGG" id="xcb:XC_4008"/>
<dbReference type="AlphaFoldDB" id="A0A0H2XDP6"/>
<proteinExistence type="predicted"/>
<dbReference type="Proteomes" id="UP000000420">
    <property type="component" value="Chromosome"/>
</dbReference>
<protein>
    <submittedName>
        <fullName evidence="1">Uncharacterized protein</fullName>
    </submittedName>
</protein>
<evidence type="ECO:0000313" key="2">
    <source>
        <dbReference type="Proteomes" id="UP000000420"/>
    </source>
</evidence>
<accession>A0A0H2XDP6</accession>
<sequence>MPFAMATLIRPGRRTGNSMRMTTMHATPGNGPAARKNALVMAAVVIALLMQNRASAVDKDRPASTASTQGQALNYIERLAATRNAGAGVLLAEVGANVSVASADKAQGGYLPAKTSTFGNIRLSTAVTPQSDTNPTVLLTFEGGCVKREQARQRFQFKEVVASPGPEDLHPVVGYGFYLQGSAVSLYFDTTRSNCLTAARIEAPSALTELFRKRDEQTRRLEESKAFKRAQQGPARQ</sequence>
<evidence type="ECO:0000313" key="1">
    <source>
        <dbReference type="EMBL" id="AAY51047.1"/>
    </source>
</evidence>
<organism evidence="1 2">
    <name type="scientific">Xanthomonas campestris pv. campestris (strain 8004)</name>
    <dbReference type="NCBI Taxonomy" id="314565"/>
    <lineage>
        <taxon>Bacteria</taxon>
        <taxon>Pseudomonadati</taxon>
        <taxon>Pseudomonadota</taxon>
        <taxon>Gammaproteobacteria</taxon>
        <taxon>Lysobacterales</taxon>
        <taxon>Lysobacteraceae</taxon>
        <taxon>Xanthomonas</taxon>
    </lineage>
</organism>